<sequence length="180" mass="19785">MCSFIARCVDSVQRLARQFRREERGAILVEMTLITPLMIALTAGVFEFGTIIHRKLLIEAGLRDAARFMARCTEDFVNPDPDTNYCISTAQNIAKYGTPAAGTFRVADWAADEPVAIATYDTANPVDPDTGLQDYRGTGTTVRTIRVTTTYNYGAGSLLFYIGVGPINIAASHEERFVGY</sequence>
<dbReference type="EMBL" id="FTPD01000006">
    <property type="protein sequence ID" value="SIT54085.1"/>
    <property type="molecule type" value="Genomic_DNA"/>
</dbReference>
<keyword evidence="1" id="KW-1133">Transmembrane helix</keyword>
<evidence type="ECO:0000259" key="2">
    <source>
        <dbReference type="Pfam" id="PF07811"/>
    </source>
</evidence>
<dbReference type="AlphaFoldDB" id="A0A1R3V6U1"/>
<proteinExistence type="predicted"/>
<evidence type="ECO:0000256" key="1">
    <source>
        <dbReference type="SAM" id="Phobius"/>
    </source>
</evidence>
<dbReference type="InterPro" id="IPR012495">
    <property type="entry name" value="TadE-like_dom"/>
</dbReference>
<accession>A0A1R3V6U1</accession>
<evidence type="ECO:0000313" key="3">
    <source>
        <dbReference type="EMBL" id="SIT54085.1"/>
    </source>
</evidence>
<dbReference type="Pfam" id="PF07811">
    <property type="entry name" value="TadE"/>
    <property type="match status" value="1"/>
</dbReference>
<dbReference type="Proteomes" id="UP000188388">
    <property type="component" value="Unassembled WGS sequence"/>
</dbReference>
<organism evidence="3 4">
    <name type="scientific">Mesorhizobium prunaredense</name>
    <dbReference type="NCBI Taxonomy" id="1631249"/>
    <lineage>
        <taxon>Bacteria</taxon>
        <taxon>Pseudomonadati</taxon>
        <taxon>Pseudomonadota</taxon>
        <taxon>Alphaproteobacteria</taxon>
        <taxon>Hyphomicrobiales</taxon>
        <taxon>Phyllobacteriaceae</taxon>
        <taxon>Mesorhizobium</taxon>
    </lineage>
</organism>
<feature type="domain" description="TadE-like" evidence="2">
    <location>
        <begin position="25"/>
        <end position="67"/>
    </location>
</feature>
<feature type="transmembrane region" description="Helical" evidence="1">
    <location>
        <begin position="27"/>
        <end position="46"/>
    </location>
</feature>
<reference evidence="4" key="1">
    <citation type="submission" date="2017-01" db="EMBL/GenBank/DDBJ databases">
        <authorList>
            <person name="Brunel B."/>
        </authorList>
    </citation>
    <scope>NUCLEOTIDE SEQUENCE [LARGE SCALE GENOMIC DNA]</scope>
</reference>
<protein>
    <submittedName>
        <fullName evidence="3">Flp pilus assembly protein TadG</fullName>
    </submittedName>
</protein>
<keyword evidence="1" id="KW-0812">Transmembrane</keyword>
<gene>
    <name evidence="3" type="ORF">BQ8794_140230</name>
</gene>
<evidence type="ECO:0000313" key="4">
    <source>
        <dbReference type="Proteomes" id="UP000188388"/>
    </source>
</evidence>
<keyword evidence="1" id="KW-0472">Membrane</keyword>
<keyword evidence="4" id="KW-1185">Reference proteome</keyword>
<name>A0A1R3V6U1_9HYPH</name>
<dbReference type="STRING" id="1631249.BQ8794_140230"/>